<dbReference type="GeneID" id="54300582"/>
<keyword evidence="1" id="KW-0732">Signal</keyword>
<evidence type="ECO:0000313" key="3">
    <source>
        <dbReference type="Proteomes" id="UP000799438"/>
    </source>
</evidence>
<dbReference type="OrthoDB" id="3656567at2759"/>
<proteinExistence type="predicted"/>
<reference evidence="2" key="1">
    <citation type="journal article" date="2020" name="Stud. Mycol.">
        <title>101 Dothideomycetes genomes: a test case for predicting lifestyles and emergence of pathogens.</title>
        <authorList>
            <person name="Haridas S."/>
            <person name="Albert R."/>
            <person name="Binder M."/>
            <person name="Bloem J."/>
            <person name="Labutti K."/>
            <person name="Salamov A."/>
            <person name="Andreopoulos B."/>
            <person name="Baker S."/>
            <person name="Barry K."/>
            <person name="Bills G."/>
            <person name="Bluhm B."/>
            <person name="Cannon C."/>
            <person name="Castanera R."/>
            <person name="Culley D."/>
            <person name="Daum C."/>
            <person name="Ezra D."/>
            <person name="Gonzalez J."/>
            <person name="Henrissat B."/>
            <person name="Kuo A."/>
            <person name="Liang C."/>
            <person name="Lipzen A."/>
            <person name="Lutzoni F."/>
            <person name="Magnuson J."/>
            <person name="Mondo S."/>
            <person name="Nolan M."/>
            <person name="Ohm R."/>
            <person name="Pangilinan J."/>
            <person name="Park H.-J."/>
            <person name="Ramirez L."/>
            <person name="Alfaro M."/>
            <person name="Sun H."/>
            <person name="Tritt A."/>
            <person name="Yoshinaga Y."/>
            <person name="Zwiers L.-H."/>
            <person name="Turgeon B."/>
            <person name="Goodwin S."/>
            <person name="Spatafora J."/>
            <person name="Crous P."/>
            <person name="Grigoriev I."/>
        </authorList>
    </citation>
    <scope>NUCLEOTIDE SEQUENCE</scope>
    <source>
        <strain evidence="2">CBS 121167</strain>
    </source>
</reference>
<feature type="chain" id="PRO_5025623038" description="IDI-2" evidence="1">
    <location>
        <begin position="20"/>
        <end position="152"/>
    </location>
</feature>
<organism evidence="2 3">
    <name type="scientific">Aplosporella prunicola CBS 121167</name>
    <dbReference type="NCBI Taxonomy" id="1176127"/>
    <lineage>
        <taxon>Eukaryota</taxon>
        <taxon>Fungi</taxon>
        <taxon>Dikarya</taxon>
        <taxon>Ascomycota</taxon>
        <taxon>Pezizomycotina</taxon>
        <taxon>Dothideomycetes</taxon>
        <taxon>Dothideomycetes incertae sedis</taxon>
        <taxon>Botryosphaeriales</taxon>
        <taxon>Aplosporellaceae</taxon>
        <taxon>Aplosporella</taxon>
    </lineage>
</organism>
<protein>
    <recommendedName>
        <fullName evidence="4">IDI-2</fullName>
    </recommendedName>
</protein>
<dbReference type="RefSeq" id="XP_033398411.1">
    <property type="nucleotide sequence ID" value="XM_033543085.1"/>
</dbReference>
<sequence length="152" mass="16124">MKFYVGIIFAAAASTRVLSAAVSDTAAECGSLGVMSIDNIPEDVDAANVRKCANHPLGRNRPLAETSLGPMEDSNDTSVEAPSLQARDCWFGAEYGCTKGYCWRTCGTVGKGTWCWTASDGGTGPWYTCKTYSDCNKSQPCGKNCDKCGCSC</sequence>
<name>A0A6A6BEV0_9PEZI</name>
<dbReference type="EMBL" id="ML995483">
    <property type="protein sequence ID" value="KAF2142699.1"/>
    <property type="molecule type" value="Genomic_DNA"/>
</dbReference>
<gene>
    <name evidence="2" type="ORF">K452DRAFT_307639</name>
</gene>
<evidence type="ECO:0008006" key="4">
    <source>
        <dbReference type="Google" id="ProtNLM"/>
    </source>
</evidence>
<accession>A0A6A6BEV0</accession>
<evidence type="ECO:0000256" key="1">
    <source>
        <dbReference type="SAM" id="SignalP"/>
    </source>
</evidence>
<evidence type="ECO:0000313" key="2">
    <source>
        <dbReference type="EMBL" id="KAF2142699.1"/>
    </source>
</evidence>
<keyword evidence="3" id="KW-1185">Reference proteome</keyword>
<feature type="signal peptide" evidence="1">
    <location>
        <begin position="1"/>
        <end position="19"/>
    </location>
</feature>
<dbReference type="AlphaFoldDB" id="A0A6A6BEV0"/>
<dbReference type="Proteomes" id="UP000799438">
    <property type="component" value="Unassembled WGS sequence"/>
</dbReference>